<dbReference type="PANTHER" id="PTHR12400:SF51">
    <property type="entry name" value="INOSITOL POLYPHOSPHATE MULTIKINASE"/>
    <property type="match status" value="1"/>
</dbReference>
<dbReference type="EMBL" id="JAKOGI010000816">
    <property type="protein sequence ID" value="KAJ8430188.1"/>
    <property type="molecule type" value="Genomic_DNA"/>
</dbReference>
<comment type="similarity">
    <text evidence="1 8">Belongs to the inositol phosphokinase (IPK) family.</text>
</comment>
<reference evidence="9" key="1">
    <citation type="submission" date="2022-04" db="EMBL/GenBank/DDBJ databases">
        <title>Carnegiea gigantea Genome sequencing and assembly v2.</title>
        <authorList>
            <person name="Copetti D."/>
            <person name="Sanderson M.J."/>
            <person name="Burquez A."/>
            <person name="Wojciechowski M.F."/>
        </authorList>
    </citation>
    <scope>NUCLEOTIDE SEQUENCE</scope>
    <source>
        <strain evidence="9">SGP5-SGP5p</strain>
        <tissue evidence="9">Aerial part</tissue>
    </source>
</reference>
<evidence type="ECO:0000313" key="9">
    <source>
        <dbReference type="EMBL" id="KAJ8430188.1"/>
    </source>
</evidence>
<evidence type="ECO:0000256" key="6">
    <source>
        <dbReference type="ARBA" id="ARBA00036164"/>
    </source>
</evidence>
<dbReference type="Gene3D" id="3.30.470.160">
    <property type="entry name" value="Inositol polyphosphate kinase"/>
    <property type="match status" value="1"/>
</dbReference>
<organism evidence="9 10">
    <name type="scientific">Carnegiea gigantea</name>
    <dbReference type="NCBI Taxonomy" id="171969"/>
    <lineage>
        <taxon>Eukaryota</taxon>
        <taxon>Viridiplantae</taxon>
        <taxon>Streptophyta</taxon>
        <taxon>Embryophyta</taxon>
        <taxon>Tracheophyta</taxon>
        <taxon>Spermatophyta</taxon>
        <taxon>Magnoliopsida</taxon>
        <taxon>eudicotyledons</taxon>
        <taxon>Gunneridae</taxon>
        <taxon>Pentapetalae</taxon>
        <taxon>Caryophyllales</taxon>
        <taxon>Cactineae</taxon>
        <taxon>Cactaceae</taxon>
        <taxon>Cactoideae</taxon>
        <taxon>Echinocereeae</taxon>
        <taxon>Carnegiea</taxon>
    </lineage>
</organism>
<name>A0A9Q1JSJ6_9CARY</name>
<dbReference type="GO" id="GO:0005524">
    <property type="term" value="F:ATP binding"/>
    <property type="evidence" value="ECO:0007669"/>
    <property type="project" value="UniProtKB-KW"/>
</dbReference>
<comment type="caution">
    <text evidence="9">The sequence shown here is derived from an EMBL/GenBank/DDBJ whole genome shotgun (WGS) entry which is preliminary data.</text>
</comment>
<protein>
    <recommendedName>
        <fullName evidence="8">Inositol polyphosphate multikinase</fullName>
        <ecNumber evidence="8">2.7.1.140</ecNumber>
        <ecNumber evidence="8">2.7.1.151</ecNumber>
    </recommendedName>
</protein>
<dbReference type="GO" id="GO:0005634">
    <property type="term" value="C:nucleus"/>
    <property type="evidence" value="ECO:0007669"/>
    <property type="project" value="TreeGrafter"/>
</dbReference>
<dbReference type="Pfam" id="PF03770">
    <property type="entry name" value="IPK"/>
    <property type="match status" value="1"/>
</dbReference>
<dbReference type="PANTHER" id="PTHR12400">
    <property type="entry name" value="INOSITOL POLYPHOSPHATE KINASE"/>
    <property type="match status" value="1"/>
</dbReference>
<proteinExistence type="inferred from homology"/>
<sequence>MAQNFLSNRQFTNLYTMQSKLKVPDHQVAGHNAINGQLGPLIDESGRFYKPLQKDERGSREAAFYQSFSSDARVPDHIRRFFPKFYGTELIEASDGSGQHPHLVLEDLTANYTNPSIMDVKIGSRTWYPQASEDYIQKCFKKDRETSSVFLGFRLAGLQIYGGQEIGYWKPDRKVTQEYSADEVTLVLRKYVSSNQSLDLDKNSDCALASNVYGGDSGIFAQLLELKSWFQDQTLYHFNSCSVLIFYDKDWLEKGNPCPAIKLIDFAHVYEGSGVIDHNFLGGLCSLIKFISEILPTPNGCNTEASLFSTYLPYSLPLTILNKQKAGVNGGDANKFSAFGFFAAHSEK</sequence>
<dbReference type="InterPro" id="IPR038286">
    <property type="entry name" value="IPK_sf"/>
</dbReference>
<evidence type="ECO:0000256" key="3">
    <source>
        <dbReference type="ARBA" id="ARBA00022741"/>
    </source>
</evidence>
<evidence type="ECO:0000256" key="5">
    <source>
        <dbReference type="ARBA" id="ARBA00022840"/>
    </source>
</evidence>
<keyword evidence="10" id="KW-1185">Reference proteome</keyword>
<comment type="catalytic activity">
    <reaction evidence="7 8">
        <text>1D-myo-inositol 1,3,4,6-tetrakisphosphate + ATP = 1D-myo-inositol 1,3,4,5,6-pentakisphosphate + ADP + H(+)</text>
        <dbReference type="Rhea" id="RHEA:12717"/>
        <dbReference type="ChEBI" id="CHEBI:15378"/>
        <dbReference type="ChEBI" id="CHEBI:30616"/>
        <dbReference type="ChEBI" id="CHEBI:57660"/>
        <dbReference type="ChEBI" id="CHEBI:57733"/>
        <dbReference type="ChEBI" id="CHEBI:456216"/>
        <dbReference type="EC" id="2.7.1.140"/>
    </reaction>
</comment>
<dbReference type="InterPro" id="IPR005522">
    <property type="entry name" value="IPK"/>
</dbReference>
<evidence type="ECO:0000256" key="8">
    <source>
        <dbReference type="RuleBase" id="RU363090"/>
    </source>
</evidence>
<dbReference type="AlphaFoldDB" id="A0A9Q1JSJ6"/>
<evidence type="ECO:0000256" key="7">
    <source>
        <dbReference type="ARBA" id="ARBA00036525"/>
    </source>
</evidence>
<keyword evidence="5 8" id="KW-0067">ATP-binding</keyword>
<dbReference type="OrthoDB" id="5958943at2759"/>
<evidence type="ECO:0000256" key="1">
    <source>
        <dbReference type="ARBA" id="ARBA00007374"/>
    </source>
</evidence>
<dbReference type="GO" id="GO:0032958">
    <property type="term" value="P:inositol phosphate biosynthetic process"/>
    <property type="evidence" value="ECO:0007669"/>
    <property type="project" value="InterPro"/>
</dbReference>
<comment type="catalytic activity">
    <reaction evidence="6 8">
        <text>1D-myo-inositol 1,4,5-trisphosphate + 2 ATP = 1D-myo-inositol 1,3,4,5,6-pentakisphosphate + 2 ADP + 2 H(+)</text>
        <dbReference type="Rhea" id="RHEA:32359"/>
        <dbReference type="ChEBI" id="CHEBI:15378"/>
        <dbReference type="ChEBI" id="CHEBI:30616"/>
        <dbReference type="ChEBI" id="CHEBI:57733"/>
        <dbReference type="ChEBI" id="CHEBI:203600"/>
        <dbReference type="ChEBI" id="CHEBI:456216"/>
        <dbReference type="EC" id="2.7.1.151"/>
    </reaction>
</comment>
<gene>
    <name evidence="9" type="ORF">Cgig2_006696</name>
</gene>
<dbReference type="GO" id="GO:0008440">
    <property type="term" value="F:inositol-1,4,5-trisphosphate 3-kinase activity"/>
    <property type="evidence" value="ECO:0007669"/>
    <property type="project" value="TreeGrafter"/>
</dbReference>
<evidence type="ECO:0000256" key="4">
    <source>
        <dbReference type="ARBA" id="ARBA00022777"/>
    </source>
</evidence>
<dbReference type="Proteomes" id="UP001153076">
    <property type="component" value="Unassembled WGS sequence"/>
</dbReference>
<comment type="function">
    <text evidence="8">Inositol phosphate kinase with a broad substrate specificity.</text>
</comment>
<dbReference type="SUPFAM" id="SSF56104">
    <property type="entry name" value="SAICAR synthase-like"/>
    <property type="match status" value="1"/>
</dbReference>
<dbReference type="EC" id="2.7.1.151" evidence="8"/>
<evidence type="ECO:0000313" key="10">
    <source>
        <dbReference type="Proteomes" id="UP001153076"/>
    </source>
</evidence>
<evidence type="ECO:0000256" key="2">
    <source>
        <dbReference type="ARBA" id="ARBA00022679"/>
    </source>
</evidence>
<dbReference type="GO" id="GO:0051765">
    <property type="term" value="F:inositol tetrakisphosphate kinase activity"/>
    <property type="evidence" value="ECO:0007669"/>
    <property type="project" value="TreeGrafter"/>
</dbReference>
<keyword evidence="2 8" id="KW-0808">Transferase</keyword>
<keyword evidence="3 8" id="KW-0547">Nucleotide-binding</keyword>
<dbReference type="GO" id="GO:0005737">
    <property type="term" value="C:cytoplasm"/>
    <property type="evidence" value="ECO:0007669"/>
    <property type="project" value="TreeGrafter"/>
</dbReference>
<accession>A0A9Q1JSJ6</accession>
<keyword evidence="4 8" id="KW-0418">Kinase</keyword>
<dbReference type="EC" id="2.7.1.140" evidence="8"/>